<name>A0A9P8BQU2_9FUNG</name>
<feature type="compositionally biased region" description="Acidic residues" evidence="5">
    <location>
        <begin position="1825"/>
        <end position="1834"/>
    </location>
</feature>
<feature type="compositionally biased region" description="Low complexity" evidence="5">
    <location>
        <begin position="1504"/>
        <end position="1540"/>
    </location>
</feature>
<feature type="compositionally biased region" description="Low complexity" evidence="5">
    <location>
        <begin position="1367"/>
        <end position="1407"/>
    </location>
</feature>
<dbReference type="Pfam" id="PF25785">
    <property type="entry name" value="TPR"/>
    <property type="match status" value="1"/>
</dbReference>
<dbReference type="GO" id="GO:0005643">
    <property type="term" value="C:nuclear pore"/>
    <property type="evidence" value="ECO:0007669"/>
    <property type="project" value="TreeGrafter"/>
</dbReference>
<feature type="compositionally biased region" description="Polar residues" evidence="5">
    <location>
        <begin position="1347"/>
        <end position="1362"/>
    </location>
</feature>
<dbReference type="GO" id="GO:0006406">
    <property type="term" value="P:mRNA export from nucleus"/>
    <property type="evidence" value="ECO:0007669"/>
    <property type="project" value="TreeGrafter"/>
</dbReference>
<feature type="compositionally biased region" description="Polar residues" evidence="5">
    <location>
        <begin position="1704"/>
        <end position="1713"/>
    </location>
</feature>
<evidence type="ECO:0000256" key="4">
    <source>
        <dbReference type="SAM" id="Coils"/>
    </source>
</evidence>
<gene>
    <name evidence="8" type="ORF">KI688_003489</name>
</gene>
<evidence type="ECO:0000313" key="9">
    <source>
        <dbReference type="Proteomes" id="UP000707451"/>
    </source>
</evidence>
<sequence>MQRSLSAKDSEYQETLNRISEDKVELQVQLERSSIQITQLKAEQKRAEELLSKAGLVGAPGAPGHDLGPLGILSPTAAIAGRSQTAGLSLTQVYTRYMDLQAEYAQLKAENTRLETSMNDIVTELSDGAPLIREQQLEYERVSKHNEELSTQLETCKQEKEQLAYGASQAVAQLDGVVKERDLLHRESQDMDRQVQNLLWRLRAPNAPQSLAPESTLPSNSEGLTDAEKVINDHLVLFADLQSLQQQNKKLRQAAREMAQERENAEGAQAQARRQEEQEALEEAGVIIESMREQIGSKELQLTTYKQEVDMLRRILRTSNIRHVPATEIIETPVAGTSDQPTETAAQTVNGDTTNYPAILTELQKTFDDYRTQTVIDINQLKDDLQRAQSDSSNHRIQLGQANAQIKALNEHQLRLMENNNHQMTEMTELRKQYSTLHESATRRDISYENLASELDSERESASQLTVEVNHLKTEKALWKSFETRLIEENQALVKEKGNLNDLLRTVQNLTTEIERGSEETTRRLESTVTNKEREVETLKEKLKEEVESGKRLRDRREVESKEWQGKIDTLTSEYQTSREALIAAKTSLEHTKAKVDDLTKEIKSREEQLAIYQQKPAGAESTEASREEQLIAQVAQLRGELSRHQAEAASNREHLAQFQAISQTNEDRLAEMTATFEEFKKSHDQKIEESAQTIKTLETKLASAEERAQTSASNMVDMQNQVDQERSAWRKNKEELEARLQSLENIKIQMNAVENRYKNELRHQGNLTREAHENYERELMNHAKDMEALTKLKEKHTMQTTELERFKYQAENAASNLQSAEIAWEGQKSILQKNLSEVEKRCTELKDQNEKLHRHLEDVSAQALSIQQRANAQVSSVETGEGASTTDGENDVKESPERQLAELRDVIRYVRREKEILECQHELNLQESRRLKQQLDQTNKSLEETRALLSDERNLQQEAIVSKELRERLTEKANQLSVIRDSNTLLRAENQKLLRQVQVLESNGRHLSAKIGPLNARVLEVEAEIELRKQEQTQIGEDRDRWRTRAVEIMAKHDRIDPTEFQELKDANEKFKIEAAENATALAALKTEQEALQARVEETQGKLNKMTQNAQLWRKRSLEEATKLKTSHQEVEDSKAKLTQLEKALEEVNTRAGSQDQVSKRDRENVQKSLDQLSKLKEKLETENKELKDNKEVIEKNFETIKDRLQLSIARNKQLVAKSRELQAQNKTLTEGGAVAATPADTQALVDAAVKEKEAELEKKYASQAAQAAQAPAPGSLTPAEVQSRIDEEKKRLVTELTHRHEEAIKNRDKMAEMRQQIKIQTKDKEIANLKAILAANGQPDASKKTPLSTGATAFTPTQPGAGSMRPPALGRGARPPPGGALAPSPGNSAPAARPGAGLPARPGQANAQLNQTPGQSRLRPPFGARNAAAISNATAQPTATTATPASKPAAPAETTVSEPVPTITATPAPTPVAPTSAPLGGQASRPVLIKRRREDDLPTNLSQAVTAPATTTSPDAASETSSPAGDSGAASAAPEAKAMLLKRQRPLPVVESASSPTSAAVTSPSEPKAQAVNIQRKRVTSVVDTSESQTVQETIAHEAHGETETITHTEILTTETLTAPLSAVPHGQKRRHEATESVQENITVVSTPNPSDLEELEEVLTPEAAQESTAMDVDEVPPVKRQRPSSQVTVTEIEEEHPASPKESSATTALPTTPGPMTDLEDTDIEEHGTEVTTTATGEVESDGSAETKAVDEDVPEMSAGATTAADHSLEEDLDEGLEGGFEAGATTDLGAEEEEEVHTPQGTYAEEGELDLDLEGHRDQDPEGEGSESTV</sequence>
<evidence type="ECO:0008006" key="10">
    <source>
        <dbReference type="Google" id="ProtNLM"/>
    </source>
</evidence>
<feature type="coiled-coil region" evidence="4">
    <location>
        <begin position="901"/>
        <end position="960"/>
    </location>
</feature>
<dbReference type="Gene3D" id="1.10.287.1490">
    <property type="match status" value="1"/>
</dbReference>
<feature type="region of interest" description="Disordered" evidence="5">
    <location>
        <begin position="870"/>
        <end position="898"/>
    </location>
</feature>
<feature type="coiled-coil region" evidence="4">
    <location>
        <begin position="90"/>
        <end position="159"/>
    </location>
</feature>
<feature type="domain" description="Nucleoprotein TPR/MLP1-2" evidence="6">
    <location>
        <begin position="733"/>
        <end position="860"/>
    </location>
</feature>
<feature type="compositionally biased region" description="Low complexity" evidence="5">
    <location>
        <begin position="1426"/>
        <end position="1480"/>
    </location>
</feature>
<feature type="region of interest" description="Disordered" evidence="5">
    <location>
        <begin position="1259"/>
        <end position="1291"/>
    </location>
</feature>
<dbReference type="OrthoDB" id="343070at2759"/>
<comment type="caution">
    <text evidence="8">The sequence shown here is derived from an EMBL/GenBank/DDBJ whole genome shotgun (WGS) entry which is preliminary data.</text>
</comment>
<feature type="coiled-coil region" evidence="4">
    <location>
        <begin position="582"/>
        <end position="648"/>
    </location>
</feature>
<dbReference type="PANTHER" id="PTHR18898:SF2">
    <property type="entry name" value="NUCLEOPROTEIN TPR"/>
    <property type="match status" value="1"/>
</dbReference>
<evidence type="ECO:0000256" key="5">
    <source>
        <dbReference type="SAM" id="MobiDB-lite"/>
    </source>
</evidence>
<feature type="compositionally biased region" description="Low complexity" evidence="5">
    <location>
        <begin position="1550"/>
        <end position="1569"/>
    </location>
</feature>
<feature type="coiled-coil region" evidence="4">
    <location>
        <begin position="681"/>
        <end position="863"/>
    </location>
</feature>
<feature type="domain" description="NUA/TPR/MLP1-2-like" evidence="7">
    <location>
        <begin position="168"/>
        <end position="266"/>
    </location>
</feature>
<organism evidence="8 9">
    <name type="scientific">Linnemannia hyalina</name>
    <dbReference type="NCBI Taxonomy" id="64524"/>
    <lineage>
        <taxon>Eukaryota</taxon>
        <taxon>Fungi</taxon>
        <taxon>Fungi incertae sedis</taxon>
        <taxon>Mucoromycota</taxon>
        <taxon>Mortierellomycotina</taxon>
        <taxon>Mortierellomycetes</taxon>
        <taxon>Mortierellales</taxon>
        <taxon>Mortierellaceae</taxon>
        <taxon>Linnemannia</taxon>
    </lineage>
</organism>
<feature type="coiled-coil region" evidence="4">
    <location>
        <begin position="448"/>
        <end position="556"/>
    </location>
</feature>
<dbReference type="PANTHER" id="PTHR18898">
    <property type="entry name" value="NUCLEOPROTEIN TPR-RELATED"/>
    <property type="match status" value="1"/>
</dbReference>
<dbReference type="Pfam" id="PF07926">
    <property type="entry name" value="TPR_MLP1_2"/>
    <property type="match status" value="1"/>
</dbReference>
<evidence type="ECO:0000313" key="8">
    <source>
        <dbReference type="EMBL" id="KAG9064301.1"/>
    </source>
</evidence>
<feature type="compositionally biased region" description="Polar residues" evidence="5">
    <location>
        <begin position="1638"/>
        <end position="1652"/>
    </location>
</feature>
<feature type="region of interest" description="Disordered" evidence="5">
    <location>
        <begin position="1621"/>
        <end position="1834"/>
    </location>
</feature>
<evidence type="ECO:0000256" key="1">
    <source>
        <dbReference type="ARBA" id="ARBA00004123"/>
    </source>
</evidence>
<dbReference type="Proteomes" id="UP000707451">
    <property type="component" value="Unassembled WGS sequence"/>
</dbReference>
<feature type="coiled-coil region" evidence="4">
    <location>
        <begin position="241"/>
        <end position="308"/>
    </location>
</feature>
<evidence type="ECO:0000256" key="3">
    <source>
        <dbReference type="ARBA" id="ARBA00023242"/>
    </source>
</evidence>
<dbReference type="EMBL" id="JAHRHY010000014">
    <property type="protein sequence ID" value="KAG9064301.1"/>
    <property type="molecule type" value="Genomic_DNA"/>
</dbReference>
<feature type="compositionally biased region" description="Polar residues" evidence="5">
    <location>
        <begin position="870"/>
        <end position="888"/>
    </location>
</feature>
<dbReference type="GO" id="GO:0006606">
    <property type="term" value="P:protein import into nucleus"/>
    <property type="evidence" value="ECO:0007669"/>
    <property type="project" value="InterPro"/>
</dbReference>
<evidence type="ECO:0000259" key="7">
    <source>
        <dbReference type="Pfam" id="PF25785"/>
    </source>
</evidence>
<protein>
    <recommendedName>
        <fullName evidence="10">Nucleoprotein TPR/MLP1 domain-containing protein</fullName>
    </recommendedName>
</protein>
<reference evidence="8" key="1">
    <citation type="submission" date="2021-06" db="EMBL/GenBank/DDBJ databases">
        <title>Genome Sequence of Mortierella hyaline Strain SCG-10, a Cold-Adapted, Nitrate-Reducing Fungus Isolated from Soil in Minnesota, USA.</title>
        <authorList>
            <person name="Aldossari N."/>
        </authorList>
    </citation>
    <scope>NUCLEOTIDE SEQUENCE</scope>
    <source>
        <strain evidence="8">SCG-10</strain>
    </source>
</reference>
<feature type="compositionally biased region" description="Low complexity" evidence="5">
    <location>
        <begin position="1263"/>
        <end position="1275"/>
    </location>
</feature>
<feature type="region of interest" description="Disordered" evidence="5">
    <location>
        <begin position="1147"/>
        <end position="1167"/>
    </location>
</feature>
<feature type="coiled-coil region" evidence="4">
    <location>
        <begin position="23"/>
        <end position="50"/>
    </location>
</feature>
<dbReference type="InterPro" id="IPR012929">
    <property type="entry name" value="Nucleoprot-TPR/MLP1-2_dom"/>
</dbReference>
<dbReference type="GO" id="GO:0017056">
    <property type="term" value="F:structural constituent of nuclear pore"/>
    <property type="evidence" value="ECO:0007669"/>
    <property type="project" value="TreeGrafter"/>
</dbReference>
<dbReference type="InterPro" id="IPR057974">
    <property type="entry name" value="NUA/TPR/MLP1-2-like_dom"/>
</dbReference>
<comment type="subcellular location">
    <subcellularLocation>
        <location evidence="1">Nucleus</location>
    </subcellularLocation>
</comment>
<accession>A0A9P8BQU2</accession>
<evidence type="ECO:0000256" key="2">
    <source>
        <dbReference type="ARBA" id="ARBA00023054"/>
    </source>
</evidence>
<keyword evidence="2 4" id="KW-0175">Coiled coil</keyword>
<keyword evidence="9" id="KW-1185">Reference proteome</keyword>
<keyword evidence="3" id="KW-0539">Nucleus</keyword>
<proteinExistence type="predicted"/>
<evidence type="ECO:0000259" key="6">
    <source>
        <dbReference type="Pfam" id="PF07926"/>
    </source>
</evidence>
<feature type="compositionally biased region" description="Polar residues" evidence="5">
    <location>
        <begin position="1408"/>
        <end position="1417"/>
    </location>
</feature>
<feature type="region of interest" description="Disordered" evidence="5">
    <location>
        <begin position="1336"/>
        <end position="1592"/>
    </location>
</feature>